<evidence type="ECO:0000313" key="1">
    <source>
        <dbReference type="EMBL" id="VYU55224.1"/>
    </source>
</evidence>
<dbReference type="InterPro" id="IPR042257">
    <property type="entry name" value="DGOK_C"/>
</dbReference>
<protein>
    <submittedName>
        <fullName evidence="1">2-keto-3-deoxy-galactonokinase</fullName>
    </submittedName>
</protein>
<keyword evidence="1" id="KW-0418">Kinase</keyword>
<reference evidence="1" key="1">
    <citation type="submission" date="2019-11" db="EMBL/GenBank/DDBJ databases">
        <authorList>
            <person name="Feng L."/>
        </authorList>
    </citation>
    <scope>NUCLEOTIDE SEQUENCE</scope>
    <source>
        <strain evidence="1">EMassiliensisLFYP7</strain>
    </source>
</reference>
<name>A0A6N3FT43_9ENTR</name>
<dbReference type="RefSeq" id="WP_156566499.1">
    <property type="nucleotide sequence ID" value="NZ_CACRTZ010000032.1"/>
</dbReference>
<keyword evidence="1" id="KW-0808">Transferase</keyword>
<sequence length="327" mass="35744">MARKLIALDWGTTSLRAWRYDSDGQPLEKRESPWGIRQLPVESAHRDDAFYETLRKLCGEWLDEGNPAIIACGMVGSAQGWREAAYAPCPATPDVLVHHLTDVARDGKSLLKIVPGVNKVGALPEVMRGEETQIVGALIADDTLMQANRDGQTLLIGLPGTHSKWAFVQNSSIVDFHTFMTGEVYSALSQHTLLGATFAPADAPCWDAFDEGLRVAAANHQAGLLSTIFSTRTRYLCGQLQPEQQADYLSGLLIGHELCGLETCINKTDNISAAVALIGSDALCSRYQRAFSCFHPQRSVRIIKNATEKGLWHIAQTAGLLTNTREL</sequence>
<dbReference type="Gene3D" id="3.30.420.310">
    <property type="entry name" value="2-keto-3-deoxy-galactonokinase, C-terminal domain"/>
    <property type="match status" value="1"/>
</dbReference>
<dbReference type="GO" id="GO:0008671">
    <property type="term" value="F:2-dehydro-3-deoxygalactonokinase activity"/>
    <property type="evidence" value="ECO:0007669"/>
    <property type="project" value="InterPro"/>
</dbReference>
<dbReference type="AlphaFoldDB" id="A0A6N3FT43"/>
<dbReference type="InterPro" id="IPR042258">
    <property type="entry name" value="DGOK_N"/>
</dbReference>
<dbReference type="GO" id="GO:0034194">
    <property type="term" value="P:D-galactonate catabolic process"/>
    <property type="evidence" value="ECO:0007669"/>
    <property type="project" value="InterPro"/>
</dbReference>
<dbReference type="Gene3D" id="3.30.420.300">
    <property type="entry name" value="2-keto-3-deoxy-galactonokinase, substrate binding domain"/>
    <property type="match status" value="1"/>
</dbReference>
<proteinExistence type="predicted"/>
<gene>
    <name evidence="1" type="ORF">EMLFYP7_02814</name>
</gene>
<dbReference type="EMBL" id="CACRTZ010000032">
    <property type="protein sequence ID" value="VYU55224.1"/>
    <property type="molecule type" value="Genomic_DNA"/>
</dbReference>
<accession>A0A6N3FT43</accession>
<dbReference type="InterPro" id="IPR007729">
    <property type="entry name" value="DGOK"/>
</dbReference>
<organism evidence="1">
    <name type="scientific">Phytobacter massiliensis</name>
    <dbReference type="NCBI Taxonomy" id="1485952"/>
    <lineage>
        <taxon>Bacteria</taxon>
        <taxon>Pseudomonadati</taxon>
        <taxon>Pseudomonadota</taxon>
        <taxon>Gammaproteobacteria</taxon>
        <taxon>Enterobacterales</taxon>
        <taxon>Enterobacteriaceae</taxon>
        <taxon>Phytobacter</taxon>
    </lineage>
</organism>
<dbReference type="Pfam" id="PF05035">
    <property type="entry name" value="DGOK"/>
    <property type="match status" value="1"/>
</dbReference>
<dbReference type="CDD" id="cd24012">
    <property type="entry name" value="ASKHA_NBD_KDGal-kinase"/>
    <property type="match status" value="1"/>
</dbReference>